<organism evidence="4 5">
    <name type="scientific">Paenibacillus selenitireducens</name>
    <dbReference type="NCBI Taxonomy" id="1324314"/>
    <lineage>
        <taxon>Bacteria</taxon>
        <taxon>Bacillati</taxon>
        <taxon>Bacillota</taxon>
        <taxon>Bacilli</taxon>
        <taxon>Bacillales</taxon>
        <taxon>Paenibacillaceae</taxon>
        <taxon>Paenibacillus</taxon>
    </lineage>
</organism>
<comment type="caution">
    <text evidence="4">The sequence shown here is derived from an EMBL/GenBank/DDBJ whole genome shotgun (WGS) entry which is preliminary data.</text>
</comment>
<dbReference type="InterPro" id="IPR036452">
    <property type="entry name" value="Ribo_hydro-like"/>
</dbReference>
<keyword evidence="5" id="KW-1185">Reference proteome</keyword>
<dbReference type="InterPro" id="IPR001910">
    <property type="entry name" value="Inosine/uridine_hydrolase_dom"/>
</dbReference>
<feature type="domain" description="Inosine/uridine-preferring nucleoside hydrolase" evidence="3">
    <location>
        <begin position="7"/>
        <end position="305"/>
    </location>
</feature>
<dbReference type="PANTHER" id="PTHR12304">
    <property type="entry name" value="INOSINE-URIDINE PREFERRING NUCLEOSIDE HYDROLASE"/>
    <property type="match status" value="1"/>
</dbReference>
<dbReference type="Gene3D" id="3.90.245.10">
    <property type="entry name" value="Ribonucleoside hydrolase-like"/>
    <property type="match status" value="1"/>
</dbReference>
<reference evidence="4 5" key="1">
    <citation type="submission" date="2017-01" db="EMBL/GenBank/DDBJ databases">
        <title>Genome analysis of Paenibacillus selenitrireducens ES3-24.</title>
        <authorList>
            <person name="Xu D."/>
            <person name="Yao R."/>
            <person name="Zheng S."/>
        </authorList>
    </citation>
    <scope>NUCLEOTIDE SEQUENCE [LARGE SCALE GENOMIC DNA]</scope>
    <source>
        <strain evidence="4 5">ES3-24</strain>
    </source>
</reference>
<keyword evidence="2" id="KW-0326">Glycosidase</keyword>
<name>A0A1T2WYW4_9BACL</name>
<dbReference type="EMBL" id="MSZX01000038">
    <property type="protein sequence ID" value="OPA72775.1"/>
    <property type="molecule type" value="Genomic_DNA"/>
</dbReference>
<dbReference type="InterPro" id="IPR023186">
    <property type="entry name" value="IUNH"/>
</dbReference>
<sequence length="314" mass="34096">MQERQKIILDVDTGIDDALAMTYAIRSPELAVLGITTCFGNVTVHEAARNSLLVLEQLDAEHIPVFLGANQPLFRPSLKAKAVSIHGEDGLGDTGLSEPLGSPASQSAASFIVEQARKYPHEVTVVAVGAMTNLALAIMQDPEAMYLLKRVVIMGGAVTVPGNVTPQAEANMYADPEAAEFLFRSGIPVTMVGLDVTLQTLLPRAEIAKWREQGTKLGQFLANITEFYINAYSQFYPGIRGCALHDPLAIGVVIDTTFVKTQPLHVQVDCEGLYSVGRTIADRRSKPDHSPNVDVCLEVDADRFLAHFLERVAR</sequence>
<proteinExistence type="predicted"/>
<dbReference type="SUPFAM" id="SSF53590">
    <property type="entry name" value="Nucleoside hydrolase"/>
    <property type="match status" value="1"/>
</dbReference>
<dbReference type="Proteomes" id="UP000190188">
    <property type="component" value="Unassembled WGS sequence"/>
</dbReference>
<evidence type="ECO:0000256" key="1">
    <source>
        <dbReference type="ARBA" id="ARBA00022801"/>
    </source>
</evidence>
<accession>A0A1T2WYW4</accession>
<dbReference type="PANTHER" id="PTHR12304:SF4">
    <property type="entry name" value="URIDINE NUCLEOSIDASE"/>
    <property type="match status" value="1"/>
</dbReference>
<dbReference type="GO" id="GO:0008477">
    <property type="term" value="F:purine nucleosidase activity"/>
    <property type="evidence" value="ECO:0007669"/>
    <property type="project" value="TreeGrafter"/>
</dbReference>
<gene>
    <name evidence="4" type="ORF">BVG16_32260</name>
</gene>
<dbReference type="STRING" id="1324314.BVG16_32260"/>
<dbReference type="OrthoDB" id="9797882at2"/>
<dbReference type="AlphaFoldDB" id="A0A1T2WYW4"/>
<dbReference type="RefSeq" id="WP_078503288.1">
    <property type="nucleotide sequence ID" value="NZ_MSZX01000038.1"/>
</dbReference>
<evidence type="ECO:0000259" key="3">
    <source>
        <dbReference type="Pfam" id="PF01156"/>
    </source>
</evidence>
<keyword evidence="1 4" id="KW-0378">Hydrolase</keyword>
<evidence type="ECO:0000313" key="5">
    <source>
        <dbReference type="Proteomes" id="UP000190188"/>
    </source>
</evidence>
<evidence type="ECO:0000256" key="2">
    <source>
        <dbReference type="ARBA" id="ARBA00023295"/>
    </source>
</evidence>
<protein>
    <submittedName>
        <fullName evidence="4">Nucleoside hydrolase</fullName>
    </submittedName>
</protein>
<dbReference type="GO" id="GO:0006152">
    <property type="term" value="P:purine nucleoside catabolic process"/>
    <property type="evidence" value="ECO:0007669"/>
    <property type="project" value="TreeGrafter"/>
</dbReference>
<evidence type="ECO:0000313" key="4">
    <source>
        <dbReference type="EMBL" id="OPA72775.1"/>
    </source>
</evidence>
<dbReference type="GO" id="GO:0005829">
    <property type="term" value="C:cytosol"/>
    <property type="evidence" value="ECO:0007669"/>
    <property type="project" value="TreeGrafter"/>
</dbReference>
<dbReference type="Pfam" id="PF01156">
    <property type="entry name" value="IU_nuc_hydro"/>
    <property type="match status" value="1"/>
</dbReference>
<dbReference type="CDD" id="cd02650">
    <property type="entry name" value="nuc_hydro_CaPnhB"/>
    <property type="match status" value="1"/>
</dbReference>